<evidence type="ECO:0000256" key="1">
    <source>
        <dbReference type="ARBA" id="ARBA00023002"/>
    </source>
</evidence>
<dbReference type="SUPFAM" id="SSF51735">
    <property type="entry name" value="NAD(P)-binding Rossmann-fold domains"/>
    <property type="match status" value="1"/>
</dbReference>
<dbReference type="PANTHER" id="PTHR43818">
    <property type="entry name" value="BCDNA.GH03377"/>
    <property type="match status" value="1"/>
</dbReference>
<keyword evidence="1" id="KW-0560">Oxidoreductase</keyword>
<feature type="domain" description="Gfo/Idh/MocA-like oxidoreductase N-terminal" evidence="2">
    <location>
        <begin position="3"/>
        <end position="121"/>
    </location>
</feature>
<dbReference type="GO" id="GO:0000166">
    <property type="term" value="F:nucleotide binding"/>
    <property type="evidence" value="ECO:0007669"/>
    <property type="project" value="InterPro"/>
</dbReference>
<dbReference type="RefSeq" id="WP_148989107.1">
    <property type="nucleotide sequence ID" value="NZ_VTEV01000006.1"/>
</dbReference>
<dbReference type="OrthoDB" id="9815825at2"/>
<gene>
    <name evidence="4" type="ORF">FZC76_15595</name>
</gene>
<dbReference type="InterPro" id="IPR050463">
    <property type="entry name" value="Gfo/Idh/MocA_oxidrdct_glycsds"/>
</dbReference>
<dbReference type="InterPro" id="IPR055170">
    <property type="entry name" value="GFO_IDH_MocA-like_dom"/>
</dbReference>
<evidence type="ECO:0000313" key="4">
    <source>
        <dbReference type="EMBL" id="TYS66954.1"/>
    </source>
</evidence>
<dbReference type="InterPro" id="IPR000683">
    <property type="entry name" value="Gfo/Idh/MocA-like_OxRdtase_N"/>
</dbReference>
<dbReference type="EMBL" id="VTEV01000006">
    <property type="protein sequence ID" value="TYS66954.1"/>
    <property type="molecule type" value="Genomic_DNA"/>
</dbReference>
<dbReference type="GO" id="GO:0016491">
    <property type="term" value="F:oxidoreductase activity"/>
    <property type="evidence" value="ECO:0007669"/>
    <property type="project" value="UniProtKB-KW"/>
</dbReference>
<sequence>MKLRIGIVGTGQTIGVATDHLKGIQAVPQWDLTAVFDINEENARSWVERNALSSGIICQSLNSLLDKVDAITICTDNLSHGAIAREAIKRKLHVLCEKPLSINYYESKLLADEAESAGIIHYMGMQYRYHPYAQLIKELIQSGELGDIFSYRHKLGGSRIGNPNVGLEWRMKKEYSGPGSVADFGTHQVDLIQFFLSDVCGEIQDVQAALGTFITSRQTDEGKQAVTNDDLASVVLRMENGAICTLNNSRLLPQEGDGLEIVGTKGAVSMNKDGEVYFRTRTENGGWADELIHMTFQERHVFPGLARGKQYAEFYDAIVQDKPHELSFAYGAKAAKVIDAAVLSSEKGVRVPLLEN</sequence>
<evidence type="ECO:0000259" key="2">
    <source>
        <dbReference type="Pfam" id="PF01408"/>
    </source>
</evidence>
<dbReference type="SUPFAM" id="SSF55347">
    <property type="entry name" value="Glyceraldehyde-3-phosphate dehydrogenase-like, C-terminal domain"/>
    <property type="match status" value="1"/>
</dbReference>
<dbReference type="Pfam" id="PF01408">
    <property type="entry name" value="GFO_IDH_MocA"/>
    <property type="match status" value="1"/>
</dbReference>
<dbReference type="PANTHER" id="PTHR43818:SF11">
    <property type="entry name" value="BCDNA.GH03377"/>
    <property type="match status" value="1"/>
</dbReference>
<name>A0A5D4SY65_9BACI</name>
<dbReference type="Gene3D" id="3.40.50.720">
    <property type="entry name" value="NAD(P)-binding Rossmann-like Domain"/>
    <property type="match status" value="1"/>
</dbReference>
<feature type="domain" description="GFO/IDH/MocA-like oxidoreductase" evidence="3">
    <location>
        <begin position="134"/>
        <end position="268"/>
    </location>
</feature>
<comment type="caution">
    <text evidence="4">The sequence shown here is derived from an EMBL/GenBank/DDBJ whole genome shotgun (WGS) entry which is preliminary data.</text>
</comment>
<dbReference type="Gene3D" id="3.30.360.10">
    <property type="entry name" value="Dihydrodipicolinate Reductase, domain 2"/>
    <property type="match status" value="1"/>
</dbReference>
<accession>A0A5D4SY65</accession>
<proteinExistence type="predicted"/>
<organism evidence="4 5">
    <name type="scientific">Sutcliffiella horikoshii</name>
    <dbReference type="NCBI Taxonomy" id="79883"/>
    <lineage>
        <taxon>Bacteria</taxon>
        <taxon>Bacillati</taxon>
        <taxon>Bacillota</taxon>
        <taxon>Bacilli</taxon>
        <taxon>Bacillales</taxon>
        <taxon>Bacillaceae</taxon>
        <taxon>Sutcliffiella</taxon>
    </lineage>
</organism>
<evidence type="ECO:0000259" key="3">
    <source>
        <dbReference type="Pfam" id="PF22725"/>
    </source>
</evidence>
<evidence type="ECO:0000313" key="5">
    <source>
        <dbReference type="Proteomes" id="UP000322524"/>
    </source>
</evidence>
<dbReference type="Proteomes" id="UP000322524">
    <property type="component" value="Unassembled WGS sequence"/>
</dbReference>
<dbReference type="Pfam" id="PF22725">
    <property type="entry name" value="GFO_IDH_MocA_C3"/>
    <property type="match status" value="1"/>
</dbReference>
<dbReference type="InterPro" id="IPR036291">
    <property type="entry name" value="NAD(P)-bd_dom_sf"/>
</dbReference>
<reference evidence="4 5" key="1">
    <citation type="submission" date="2019-08" db="EMBL/GenBank/DDBJ databases">
        <title>Bacillus genomes from the desert of Cuatro Cienegas, Coahuila.</title>
        <authorList>
            <person name="Olmedo-Alvarez G."/>
        </authorList>
    </citation>
    <scope>NUCLEOTIDE SEQUENCE [LARGE SCALE GENOMIC DNA]</scope>
    <source>
        <strain evidence="4 5">CH28_1T</strain>
    </source>
</reference>
<dbReference type="AlphaFoldDB" id="A0A5D4SY65"/>
<protein>
    <submittedName>
        <fullName evidence="4">Gfo/Idh/MocA family oxidoreductase</fullName>
    </submittedName>
</protein>